<accession>A0A1J6I3P1</accession>
<dbReference type="EMBL" id="MJEQ01037190">
    <property type="protein sequence ID" value="OIS99669.1"/>
    <property type="molecule type" value="Genomic_DNA"/>
</dbReference>
<name>A0A1J6I3P1_NICAT</name>
<feature type="chain" id="PRO_5019617015" description="Germin-like protein" evidence="9">
    <location>
        <begin position="27"/>
        <end position="220"/>
    </location>
</feature>
<dbReference type="Pfam" id="PF00190">
    <property type="entry name" value="Cupin_1"/>
    <property type="match status" value="1"/>
</dbReference>
<feature type="binding site" evidence="8">
    <location>
        <position position="159"/>
    </location>
    <ligand>
        <name>Mn(2+)</name>
        <dbReference type="ChEBI" id="CHEBI:29035"/>
    </ligand>
</feature>
<feature type="binding site" evidence="7">
    <location>
        <position position="110"/>
    </location>
    <ligand>
        <name>oxalate</name>
        <dbReference type="ChEBI" id="CHEBI:30623"/>
    </ligand>
</feature>
<organism evidence="11 12">
    <name type="scientific">Nicotiana attenuata</name>
    <name type="common">Coyote tobacco</name>
    <dbReference type="NCBI Taxonomy" id="49451"/>
    <lineage>
        <taxon>Eukaryota</taxon>
        <taxon>Viridiplantae</taxon>
        <taxon>Streptophyta</taxon>
        <taxon>Embryophyta</taxon>
        <taxon>Tracheophyta</taxon>
        <taxon>Spermatophyta</taxon>
        <taxon>Magnoliopsida</taxon>
        <taxon>eudicotyledons</taxon>
        <taxon>Gunneridae</taxon>
        <taxon>Pentapetalae</taxon>
        <taxon>asterids</taxon>
        <taxon>lamiids</taxon>
        <taxon>Solanales</taxon>
        <taxon>Solanaceae</taxon>
        <taxon>Nicotianoideae</taxon>
        <taxon>Nicotianeae</taxon>
        <taxon>Nicotiana</taxon>
    </lineage>
</organism>
<evidence type="ECO:0000259" key="10">
    <source>
        <dbReference type="SMART" id="SM00835"/>
    </source>
</evidence>
<evidence type="ECO:0000256" key="9">
    <source>
        <dbReference type="RuleBase" id="RU366015"/>
    </source>
</evidence>
<evidence type="ECO:0000256" key="2">
    <source>
        <dbReference type="ARBA" id="ARBA00007456"/>
    </source>
</evidence>
<keyword evidence="6 7" id="KW-0464">Manganese</keyword>
<evidence type="ECO:0000256" key="5">
    <source>
        <dbReference type="ARBA" id="ARBA00022723"/>
    </source>
</evidence>
<comment type="caution">
    <text evidence="11">The sequence shown here is derived from an EMBL/GenBank/DDBJ whole genome shotgun (WGS) entry which is preliminary data.</text>
</comment>
<keyword evidence="3 9" id="KW-0052">Apoplast</keyword>
<dbReference type="SMR" id="A0A1J6I3P1"/>
<evidence type="ECO:0000313" key="11">
    <source>
        <dbReference type="EMBL" id="OIS99669.1"/>
    </source>
</evidence>
<evidence type="ECO:0000256" key="7">
    <source>
        <dbReference type="PIRSR" id="PIRSR601929-1"/>
    </source>
</evidence>
<proteinExistence type="inferred from homology"/>
<feature type="binding site" evidence="7">
    <location>
        <position position="114"/>
    </location>
    <ligand>
        <name>oxalate</name>
        <dbReference type="ChEBI" id="CHEBI:30623"/>
    </ligand>
</feature>
<evidence type="ECO:0000256" key="4">
    <source>
        <dbReference type="ARBA" id="ARBA00022525"/>
    </source>
</evidence>
<gene>
    <name evidence="11" type="ORF">A4A49_08730</name>
</gene>
<dbReference type="OrthoDB" id="1921208at2759"/>
<evidence type="ECO:0000313" key="12">
    <source>
        <dbReference type="Proteomes" id="UP000187609"/>
    </source>
</evidence>
<dbReference type="Gene3D" id="2.60.120.10">
    <property type="entry name" value="Jelly Rolls"/>
    <property type="match status" value="1"/>
</dbReference>
<feature type="binding site" evidence="8">
    <location>
        <position position="108"/>
    </location>
    <ligand>
        <name>Mn(2+)</name>
        <dbReference type="ChEBI" id="CHEBI:29035"/>
    </ligand>
</feature>
<dbReference type="Gramene" id="OIS99669">
    <property type="protein sequence ID" value="OIS99669"/>
    <property type="gene ID" value="A4A49_08730"/>
</dbReference>
<dbReference type="CDD" id="cd02241">
    <property type="entry name" value="cupin_OxOx"/>
    <property type="match status" value="1"/>
</dbReference>
<sequence>MEANSAITMTLCLLISTIFLSSFACAFHLKGPEAAVLEKEKIYEDSKLVNANDYFASSALNPNQFKPLANYDGIYASVVDARTIPAINTIGITIIRLIYEPLALVPLHSHPFSELMTVLEGSLYVGFLVPNSSNLQKTQLVSKILNAGDVFVFPQGHIHFQYNVGNTSATLIQAFNGANYISAIVPSSIFASDPPISDDYLAKAFKLDKMVIEDLRKKFS</sequence>
<keyword evidence="5 7" id="KW-0479">Metal-binding</keyword>
<dbReference type="GO" id="GO:0048046">
    <property type="term" value="C:apoplast"/>
    <property type="evidence" value="ECO:0007669"/>
    <property type="project" value="UniProtKB-SubCell"/>
</dbReference>
<dbReference type="SMART" id="SM00835">
    <property type="entry name" value="Cupin_1"/>
    <property type="match status" value="1"/>
</dbReference>
<dbReference type="PANTHER" id="PTHR31238">
    <property type="entry name" value="GERMIN-LIKE PROTEIN SUBFAMILY 3 MEMBER 3"/>
    <property type="match status" value="1"/>
</dbReference>
<keyword evidence="4 9" id="KW-0964">Secreted</keyword>
<dbReference type="PRINTS" id="PR00325">
    <property type="entry name" value="GERMIN"/>
</dbReference>
<feature type="signal peptide" evidence="9">
    <location>
        <begin position="1"/>
        <end position="26"/>
    </location>
</feature>
<keyword evidence="9" id="KW-0732">Signal</keyword>
<comment type="subcellular location">
    <subcellularLocation>
        <location evidence="1 9">Secreted</location>
        <location evidence="1 9">Extracellular space</location>
        <location evidence="1 9">Apoplast</location>
    </subcellularLocation>
</comment>
<evidence type="ECO:0000256" key="1">
    <source>
        <dbReference type="ARBA" id="ARBA00004271"/>
    </source>
</evidence>
<keyword evidence="12" id="KW-1185">Reference proteome</keyword>
<dbReference type="AlphaFoldDB" id="A0A1J6I3P1"/>
<protein>
    <recommendedName>
        <fullName evidence="9">Germin-like protein</fullName>
    </recommendedName>
</protein>
<dbReference type="OMA" id="PEAIMIP"/>
<evidence type="ECO:0000256" key="8">
    <source>
        <dbReference type="PIRSR" id="PIRSR601929-2"/>
    </source>
</evidence>
<dbReference type="GO" id="GO:0030145">
    <property type="term" value="F:manganese ion binding"/>
    <property type="evidence" value="ECO:0007669"/>
    <property type="project" value="UniProtKB-UniRule"/>
</dbReference>
<dbReference type="SUPFAM" id="SSF51182">
    <property type="entry name" value="RmlC-like cupins"/>
    <property type="match status" value="1"/>
</dbReference>
<comment type="similarity">
    <text evidence="2 9">Belongs to the germin family.</text>
</comment>
<evidence type="ECO:0000256" key="6">
    <source>
        <dbReference type="ARBA" id="ARBA00023211"/>
    </source>
</evidence>
<feature type="domain" description="Cupin type-1" evidence="10">
    <location>
        <begin position="57"/>
        <end position="213"/>
    </location>
</feature>
<dbReference type="InterPro" id="IPR014710">
    <property type="entry name" value="RmlC-like_jellyroll"/>
</dbReference>
<feature type="binding site" evidence="8">
    <location>
        <position position="110"/>
    </location>
    <ligand>
        <name>Mn(2+)</name>
        <dbReference type="ChEBI" id="CHEBI:29035"/>
    </ligand>
</feature>
<dbReference type="KEGG" id="nau:109231262"/>
<dbReference type="InterPro" id="IPR011051">
    <property type="entry name" value="RmlC_Cupin_sf"/>
</dbReference>
<dbReference type="InterPro" id="IPR006045">
    <property type="entry name" value="Cupin_1"/>
</dbReference>
<feature type="binding site" evidence="8">
    <location>
        <position position="114"/>
    </location>
    <ligand>
        <name>Mn(2+)</name>
        <dbReference type="ChEBI" id="CHEBI:29035"/>
    </ligand>
</feature>
<reference evidence="11" key="1">
    <citation type="submission" date="2016-11" db="EMBL/GenBank/DDBJ databases">
        <title>The genome of Nicotiana attenuata.</title>
        <authorList>
            <person name="Xu S."/>
            <person name="Brockmoeller T."/>
            <person name="Gaquerel E."/>
            <person name="Navarro A."/>
            <person name="Kuhl H."/>
            <person name="Gase K."/>
            <person name="Ling Z."/>
            <person name="Zhou W."/>
            <person name="Kreitzer C."/>
            <person name="Stanke M."/>
            <person name="Tang H."/>
            <person name="Lyons E."/>
            <person name="Pandey P."/>
            <person name="Pandey S.P."/>
            <person name="Timmermann B."/>
            <person name="Baldwin I.T."/>
        </authorList>
    </citation>
    <scope>NUCLEOTIDE SEQUENCE [LARGE SCALE GENOMIC DNA]</scope>
    <source>
        <strain evidence="11">UT</strain>
    </source>
</reference>
<dbReference type="InterPro" id="IPR001929">
    <property type="entry name" value="Germin"/>
</dbReference>
<evidence type="ECO:0000256" key="3">
    <source>
        <dbReference type="ARBA" id="ARBA00022523"/>
    </source>
</evidence>
<dbReference type="Proteomes" id="UP000187609">
    <property type="component" value="Unassembled WGS sequence"/>
</dbReference>